<organism evidence="2 3">
    <name type="scientific">Solanum commersonii</name>
    <name type="common">Commerson's wild potato</name>
    <name type="synonym">Commerson's nightshade</name>
    <dbReference type="NCBI Taxonomy" id="4109"/>
    <lineage>
        <taxon>Eukaryota</taxon>
        <taxon>Viridiplantae</taxon>
        <taxon>Streptophyta</taxon>
        <taxon>Embryophyta</taxon>
        <taxon>Tracheophyta</taxon>
        <taxon>Spermatophyta</taxon>
        <taxon>Magnoliopsida</taxon>
        <taxon>eudicotyledons</taxon>
        <taxon>Gunneridae</taxon>
        <taxon>Pentapetalae</taxon>
        <taxon>asterids</taxon>
        <taxon>lamiids</taxon>
        <taxon>Solanales</taxon>
        <taxon>Solanaceae</taxon>
        <taxon>Solanoideae</taxon>
        <taxon>Solaneae</taxon>
        <taxon>Solanum</taxon>
    </lineage>
</organism>
<evidence type="ECO:0000313" key="2">
    <source>
        <dbReference type="EMBL" id="KAG5577513.1"/>
    </source>
</evidence>
<comment type="caution">
    <text evidence="2">The sequence shown here is derived from an EMBL/GenBank/DDBJ whole genome shotgun (WGS) entry which is preliminary data.</text>
</comment>
<reference evidence="2 3" key="1">
    <citation type="submission" date="2020-09" db="EMBL/GenBank/DDBJ databases">
        <title>De no assembly of potato wild relative species, Solanum commersonii.</title>
        <authorList>
            <person name="Cho K."/>
        </authorList>
    </citation>
    <scope>NUCLEOTIDE SEQUENCE [LARGE SCALE GENOMIC DNA]</scope>
    <source>
        <strain evidence="2">LZ3.2</strain>
        <tissue evidence="2">Leaf</tissue>
    </source>
</reference>
<feature type="domain" description="NLP1-9 GAF" evidence="1">
    <location>
        <begin position="182"/>
        <end position="268"/>
    </location>
</feature>
<keyword evidence="3" id="KW-1185">Reference proteome</keyword>
<dbReference type="OrthoDB" id="1261306at2759"/>
<dbReference type="PANTHER" id="PTHR32002:SF62">
    <property type="entry name" value="PROTEIN NLP6-LIKE ISOFORM X1"/>
    <property type="match status" value="1"/>
</dbReference>
<protein>
    <recommendedName>
        <fullName evidence="1">NLP1-9 GAF domain-containing protein</fullName>
    </recommendedName>
</protein>
<dbReference type="GO" id="GO:0003700">
    <property type="term" value="F:DNA-binding transcription factor activity"/>
    <property type="evidence" value="ECO:0007669"/>
    <property type="project" value="InterPro"/>
</dbReference>
<proteinExistence type="predicted"/>
<accession>A0A9J5WNP2</accession>
<dbReference type="AlphaFoldDB" id="A0A9J5WNP2"/>
<dbReference type="InterPro" id="IPR055081">
    <property type="entry name" value="NLP1-9_GAF"/>
</dbReference>
<dbReference type="EMBL" id="JACXVP010000011">
    <property type="protein sequence ID" value="KAG5577513.1"/>
    <property type="molecule type" value="Genomic_DNA"/>
</dbReference>
<dbReference type="PANTHER" id="PTHR32002">
    <property type="entry name" value="PROTEIN NLP8"/>
    <property type="match status" value="1"/>
</dbReference>
<name>A0A9J5WNP2_SOLCO</name>
<dbReference type="InterPro" id="IPR045012">
    <property type="entry name" value="NLP"/>
</dbReference>
<gene>
    <name evidence="2" type="ORF">H5410_057647</name>
</gene>
<sequence>MPGILEHETQRRVGLPAIHSVHLFVTYSVASMFPTEKWRIQSVMDKMSTPNISLFQFWAPIKVNGSTFLFTADQPFAFYYKIDKRLSSYRKLCLDTWIPMGNKEIPFGPPARVFSRCLPEYNPDVRSYSSAKFPPLQTAIHSSYAFPVSNLHNQRCVGVFEIVSTQLYLPLPKLIMLPVGARLGEIKDRLYGILERHSLPFAQIWIPYSPSVSSKVLYCAGASINECPSSMYCVLEYISMTSCIESGKALVGRAFASQGSCFCKDVTQ</sequence>
<dbReference type="Pfam" id="PF22922">
    <property type="entry name" value="GAF_NLP"/>
    <property type="match status" value="1"/>
</dbReference>
<dbReference type="Proteomes" id="UP000824120">
    <property type="component" value="Chromosome 11"/>
</dbReference>
<evidence type="ECO:0000259" key="1">
    <source>
        <dbReference type="Pfam" id="PF22922"/>
    </source>
</evidence>
<evidence type="ECO:0000313" key="3">
    <source>
        <dbReference type="Proteomes" id="UP000824120"/>
    </source>
</evidence>